<dbReference type="InterPro" id="IPR003599">
    <property type="entry name" value="Ig_sub"/>
</dbReference>
<evidence type="ECO:0000313" key="5">
    <source>
        <dbReference type="Proteomes" id="UP000736164"/>
    </source>
</evidence>
<evidence type="ECO:0000256" key="2">
    <source>
        <dbReference type="ARBA" id="ARBA00022859"/>
    </source>
</evidence>
<dbReference type="Gene3D" id="2.60.40.10">
    <property type="entry name" value="Immunoglobulins"/>
    <property type="match status" value="1"/>
</dbReference>
<dbReference type="PANTHER" id="PTHR23268:SF102">
    <property type="entry name" value="IMMUNOGLOBULIN V-SET DOMAIN-CONTAINING PROTEIN"/>
    <property type="match status" value="1"/>
</dbReference>
<gene>
    <name evidence="4" type="primary">Tvb4_4</name>
    <name evidence="4" type="ORF">GTO95_0004608</name>
</gene>
<dbReference type="InterPro" id="IPR050413">
    <property type="entry name" value="TCR_beta_variable"/>
</dbReference>
<dbReference type="InterPro" id="IPR007110">
    <property type="entry name" value="Ig-like_dom"/>
</dbReference>
<protein>
    <submittedName>
        <fullName evidence="4">TVB4 protein</fullName>
    </submittedName>
</protein>
<dbReference type="InterPro" id="IPR013106">
    <property type="entry name" value="Ig_V-set"/>
</dbReference>
<dbReference type="InterPro" id="IPR013783">
    <property type="entry name" value="Ig-like_fold"/>
</dbReference>
<feature type="domain" description="Ig-like" evidence="3">
    <location>
        <begin position="23"/>
        <end position="115"/>
    </location>
</feature>
<evidence type="ECO:0000313" key="4">
    <source>
        <dbReference type="EMBL" id="MBN3311916.1"/>
    </source>
</evidence>
<name>A0A8J7NE88_ATRSP</name>
<dbReference type="PROSITE" id="PS50835">
    <property type="entry name" value="IG_LIKE"/>
    <property type="match status" value="1"/>
</dbReference>
<dbReference type="GO" id="GO:0005886">
    <property type="term" value="C:plasma membrane"/>
    <property type="evidence" value="ECO:0007669"/>
    <property type="project" value="TreeGrafter"/>
</dbReference>
<dbReference type="PANTHER" id="PTHR23268">
    <property type="entry name" value="T-CELL RECEPTOR BETA CHAIN"/>
    <property type="match status" value="1"/>
</dbReference>
<dbReference type="InterPro" id="IPR036179">
    <property type="entry name" value="Ig-like_dom_sf"/>
</dbReference>
<accession>A0A8J7NE88</accession>
<dbReference type="Proteomes" id="UP000736164">
    <property type="component" value="Unassembled WGS sequence"/>
</dbReference>
<dbReference type="SUPFAM" id="SSF48726">
    <property type="entry name" value="Immunoglobulin"/>
    <property type="match status" value="1"/>
</dbReference>
<keyword evidence="5" id="KW-1185">Reference proteome</keyword>
<organism evidence="4 5">
    <name type="scientific">Atractosteus spatula</name>
    <name type="common">Alligator gar</name>
    <name type="synonym">Lepisosteus spatula</name>
    <dbReference type="NCBI Taxonomy" id="7917"/>
    <lineage>
        <taxon>Eukaryota</taxon>
        <taxon>Metazoa</taxon>
        <taxon>Chordata</taxon>
        <taxon>Craniata</taxon>
        <taxon>Vertebrata</taxon>
        <taxon>Euteleostomi</taxon>
        <taxon>Actinopterygii</taxon>
        <taxon>Neopterygii</taxon>
        <taxon>Holostei</taxon>
        <taxon>Semionotiformes</taxon>
        <taxon>Lepisosteidae</taxon>
        <taxon>Atractosteus</taxon>
    </lineage>
</organism>
<dbReference type="Pfam" id="PF07686">
    <property type="entry name" value="V-set"/>
    <property type="match status" value="1"/>
</dbReference>
<dbReference type="AlphaFoldDB" id="A0A8J7NE88"/>
<evidence type="ECO:0000256" key="1">
    <source>
        <dbReference type="ARBA" id="ARBA00022729"/>
    </source>
</evidence>
<comment type="caution">
    <text evidence="4">The sequence shown here is derived from an EMBL/GenBank/DDBJ whole genome shotgun (WGS) entry which is preliminary data.</text>
</comment>
<dbReference type="EMBL" id="JAAWVO010003079">
    <property type="protein sequence ID" value="MBN3311916.1"/>
    <property type="molecule type" value="Genomic_DNA"/>
</dbReference>
<dbReference type="SMART" id="SM00408">
    <property type="entry name" value="IGc2"/>
    <property type="match status" value="1"/>
</dbReference>
<proteinExistence type="predicted"/>
<dbReference type="GO" id="GO:0002376">
    <property type="term" value="P:immune system process"/>
    <property type="evidence" value="ECO:0007669"/>
    <property type="project" value="UniProtKB-KW"/>
</dbReference>
<dbReference type="SMART" id="SM00406">
    <property type="entry name" value="IGv"/>
    <property type="match status" value="1"/>
</dbReference>
<keyword evidence="2" id="KW-0391">Immunity</keyword>
<reference evidence="4" key="1">
    <citation type="journal article" date="2021" name="Cell">
        <title>Tracing the genetic footprints of vertebrate landing in non-teleost ray-finned fishes.</title>
        <authorList>
            <person name="Bi X."/>
            <person name="Wang K."/>
            <person name="Yang L."/>
            <person name="Pan H."/>
            <person name="Jiang H."/>
            <person name="Wei Q."/>
            <person name="Fang M."/>
            <person name="Yu H."/>
            <person name="Zhu C."/>
            <person name="Cai Y."/>
            <person name="He Y."/>
            <person name="Gan X."/>
            <person name="Zeng H."/>
            <person name="Yu D."/>
            <person name="Zhu Y."/>
            <person name="Jiang H."/>
            <person name="Qiu Q."/>
            <person name="Yang H."/>
            <person name="Zhang Y.E."/>
            <person name="Wang W."/>
            <person name="Zhu M."/>
            <person name="He S."/>
            <person name="Zhang G."/>
        </authorList>
    </citation>
    <scope>NUCLEOTIDE SEQUENCE</scope>
    <source>
        <strain evidence="4">Allg_001</strain>
    </source>
</reference>
<dbReference type="GO" id="GO:0007166">
    <property type="term" value="P:cell surface receptor signaling pathway"/>
    <property type="evidence" value="ECO:0007669"/>
    <property type="project" value="TreeGrafter"/>
</dbReference>
<feature type="non-terminal residue" evidence="4">
    <location>
        <position position="1"/>
    </location>
</feature>
<sequence>VLSGLAEGISVTQTPLVLLKEPGGSAEMRCEHQDSSYYQMYWYRQLLGERIQLIVYSTAGGDPDFGEFSKEKYEVHKTIAQNGSFTVKNLEPGDSATYFCAASKHSDIELLHSLSKTPLVLLHKCMLQGCSTSFVLWGAIQHKI</sequence>
<dbReference type="SMART" id="SM00409">
    <property type="entry name" value="IG"/>
    <property type="match status" value="1"/>
</dbReference>
<dbReference type="InterPro" id="IPR003598">
    <property type="entry name" value="Ig_sub2"/>
</dbReference>
<evidence type="ECO:0000259" key="3">
    <source>
        <dbReference type="PROSITE" id="PS50835"/>
    </source>
</evidence>
<feature type="non-terminal residue" evidence="4">
    <location>
        <position position="144"/>
    </location>
</feature>
<keyword evidence="1" id="KW-0732">Signal</keyword>